<organism evidence="1">
    <name type="scientific">Deinococcus sp. VB142</name>
    <dbReference type="NCBI Taxonomy" id="3112952"/>
    <lineage>
        <taxon>Bacteria</taxon>
        <taxon>Thermotogati</taxon>
        <taxon>Deinococcota</taxon>
        <taxon>Deinococci</taxon>
        <taxon>Deinococcales</taxon>
        <taxon>Deinococcaceae</taxon>
        <taxon>Deinococcus</taxon>
    </lineage>
</organism>
<gene>
    <name evidence="1" type="ORF">WDJ50_11380</name>
</gene>
<reference evidence="1" key="1">
    <citation type="submission" date="2024-03" db="EMBL/GenBank/DDBJ databases">
        <title>Deinococcus weizhi sp. nov., isolated from human skin.</title>
        <authorList>
            <person name="Wei Z."/>
            <person name="Tian F."/>
            <person name="Yang C."/>
            <person name="Xin L.T."/>
            <person name="Wen Z.J."/>
            <person name="Lan K.C."/>
            <person name="Yu L."/>
            <person name="Zhe W."/>
            <person name="Dan F.D."/>
            <person name="Jun W."/>
            <person name="Rui Z."/>
            <person name="Yong X.J."/>
            <person name="Ting Y."/>
            <person name="Wei X."/>
            <person name="Xu Z.G."/>
            <person name="Xin Z."/>
            <person name="Dong F.G."/>
            <person name="Ni X.M."/>
            <person name="Zheng M.G."/>
            <person name="Chun Y."/>
            <person name="Qian W.X."/>
        </authorList>
    </citation>
    <scope>NUCLEOTIDE SEQUENCE</scope>
    <source>
        <strain evidence="1">VB142</strain>
    </source>
</reference>
<dbReference type="RefSeq" id="WP_339095172.1">
    <property type="nucleotide sequence ID" value="NZ_CP149782.1"/>
</dbReference>
<proteinExistence type="predicted"/>
<name>A0AAU6Q062_9DEIO</name>
<dbReference type="EMBL" id="CP149782">
    <property type="protein sequence ID" value="WYF44006.1"/>
    <property type="molecule type" value="Genomic_DNA"/>
</dbReference>
<evidence type="ECO:0000313" key="1">
    <source>
        <dbReference type="EMBL" id="WYF44006.1"/>
    </source>
</evidence>
<dbReference type="InterPro" id="IPR056955">
    <property type="entry name" value="ORC-CDC6-like"/>
</dbReference>
<dbReference type="SUPFAM" id="SSF52540">
    <property type="entry name" value="P-loop containing nucleoside triphosphate hydrolases"/>
    <property type="match status" value="1"/>
</dbReference>
<dbReference type="AlphaFoldDB" id="A0AAU6Q062"/>
<accession>A0AAU6Q062</accession>
<dbReference type="InterPro" id="IPR027417">
    <property type="entry name" value="P-loop_NTPase"/>
</dbReference>
<evidence type="ECO:0008006" key="2">
    <source>
        <dbReference type="Google" id="ProtNLM"/>
    </source>
</evidence>
<protein>
    <recommendedName>
        <fullName evidence="2">KAP NTPase domain-containing protein</fullName>
    </recommendedName>
</protein>
<dbReference type="Pfam" id="PF24389">
    <property type="entry name" value="ORC-CDC6-like"/>
    <property type="match status" value="1"/>
</dbReference>
<sequence length="575" mass="66439">MKSNPFTITTPENLDAHTVLELFENIFTDIPSINQIGHVFIHGARGSGKSMLFKYMLPEVQSELLDRNSPRKIERLPYYSFYLPIKQLELTRLHAAPLSDSQKQIVYSHYLNIRVCLLIAESIDSNSQLFSEKSIDVFCKYMINAIEEYGMSRDIEISAINLELLKRSLLKEVTQIDRYLGQLAMGGTPEYNLGISSFIDIVIPALKRLTGDHATNFYLLIDDADELPEDMQRILNTWVSYRTTNILSLKISTQLRYATYRTLSGSSIEFPHDFTPVDLTQIYTSKIDNYQQRLERIVQRRLKFYGFNPDVISFFPEDEEQSENITLEEQEIRSRHISGLGTSSRVSDDIYRYSVPNYMTRLLETKKSNIFKYAGFKCLANISSGTIRYFLEPANRMYAALEDNVGDIEIDFIPPELQNRTVRDWSEERVKSALDGLVDDDNSRDDIVKLKNMLDSLGKLFASKLLDRNSTERRVFSIFTDTLPEDIERIVTIGVSYGYLQRSTIRSKERVGRKDEIILSRTLAPKYYLDPTGYSGRLSVTIPMLRLSMESPDKFVRERLKFTSEQQNTLFDDLE</sequence>